<dbReference type="Pfam" id="PF01250">
    <property type="entry name" value="Ribosomal_S6"/>
    <property type="match status" value="1"/>
</dbReference>
<dbReference type="InterPro" id="IPR020814">
    <property type="entry name" value="Ribosomal_S6_plastid/chlpt"/>
</dbReference>
<dbReference type="InterPro" id="IPR000529">
    <property type="entry name" value="Ribosomal_bS6"/>
</dbReference>
<dbReference type="InterPro" id="IPR035980">
    <property type="entry name" value="Ribosomal_bS6_sf"/>
</dbReference>
<keyword evidence="4" id="KW-0699">rRNA-binding</keyword>
<comment type="similarity">
    <text evidence="1 4">Belongs to the bacterial ribosomal protein bS6 family.</text>
</comment>
<keyword evidence="4 5" id="KW-0689">Ribosomal protein</keyword>
<comment type="function">
    <text evidence="2 4">Binds together with bS18 to 16S ribosomal RNA.</text>
</comment>
<gene>
    <name evidence="4 5" type="primary">rpsF</name>
    <name evidence="5" type="ORF">O7R10_00330</name>
</gene>
<keyword evidence="4" id="KW-0687">Ribonucleoprotein</keyword>
<evidence type="ECO:0000256" key="3">
    <source>
        <dbReference type="ARBA" id="ARBA00035294"/>
    </source>
</evidence>
<accession>A0ABY7M1B2</accession>
<evidence type="ECO:0000256" key="4">
    <source>
        <dbReference type="HAMAP-Rule" id="MF_00360"/>
    </source>
</evidence>
<keyword evidence="6" id="KW-1185">Reference proteome</keyword>
<dbReference type="SUPFAM" id="SSF54995">
    <property type="entry name" value="Ribosomal protein S6"/>
    <property type="match status" value="1"/>
</dbReference>
<dbReference type="EMBL" id="CP115156">
    <property type="protein sequence ID" value="WBL31501.1"/>
    <property type="molecule type" value="Genomic_DNA"/>
</dbReference>
<proteinExistence type="inferred from homology"/>
<keyword evidence="4" id="KW-0694">RNA-binding</keyword>
<name>A0ABY7M1B2_9MOLU</name>
<evidence type="ECO:0000256" key="2">
    <source>
        <dbReference type="ARBA" id="ARBA00035104"/>
    </source>
</evidence>
<sequence length="108" mass="12887">MKRYEIMYVLNPTLSDEKIKSINSSIRDIFLKKGKILEYNKPELKEISYPIKKFKEGFYNSLLVLANNQDIEEFNHKVNVTEEIIRFILINREGKKYDKQSYFSGKDN</sequence>
<protein>
    <recommendedName>
        <fullName evidence="3 4">Small ribosomal subunit protein bS6</fullName>
    </recommendedName>
</protein>
<evidence type="ECO:0000256" key="1">
    <source>
        <dbReference type="ARBA" id="ARBA00009512"/>
    </source>
</evidence>
<organism evidence="5 6">
    <name type="scientific">Candidatus Phytoplasma sacchari</name>
    <dbReference type="NCBI Taxonomy" id="2609813"/>
    <lineage>
        <taxon>Bacteria</taxon>
        <taxon>Bacillati</taxon>
        <taxon>Mycoplasmatota</taxon>
        <taxon>Mollicutes</taxon>
        <taxon>Acholeplasmatales</taxon>
        <taxon>Acholeplasmataceae</taxon>
        <taxon>Candidatus Phytoplasma</taxon>
        <taxon>16SrXI (Rice yellow dwarf group)</taxon>
    </lineage>
</organism>
<dbReference type="Gene3D" id="3.30.70.60">
    <property type="match status" value="1"/>
</dbReference>
<dbReference type="CDD" id="cd00473">
    <property type="entry name" value="bS6"/>
    <property type="match status" value="1"/>
</dbReference>
<evidence type="ECO:0000313" key="5">
    <source>
        <dbReference type="EMBL" id="WBL31501.1"/>
    </source>
</evidence>
<dbReference type="NCBIfam" id="TIGR00166">
    <property type="entry name" value="S6"/>
    <property type="match status" value="1"/>
</dbReference>
<dbReference type="Proteomes" id="UP001210120">
    <property type="component" value="Chromosome"/>
</dbReference>
<dbReference type="GO" id="GO:0005840">
    <property type="term" value="C:ribosome"/>
    <property type="evidence" value="ECO:0007669"/>
    <property type="project" value="UniProtKB-KW"/>
</dbReference>
<reference evidence="5" key="1">
    <citation type="submission" date="2022-12" db="EMBL/GenBank/DDBJ databases">
        <title>Genomic Characterization of Candidatus Phytoplasma sacchari in China.</title>
        <authorList>
            <person name="Zhang R.-Y."/>
        </authorList>
    </citation>
    <scope>NUCLEOTIDE SEQUENCE [LARGE SCALE GENOMIC DNA]</scope>
    <source>
        <strain evidence="5">SCWL1</strain>
    </source>
</reference>
<dbReference type="InterPro" id="IPR014717">
    <property type="entry name" value="Transl_elong_EF1B/ribsomal_bS6"/>
</dbReference>
<evidence type="ECO:0000313" key="6">
    <source>
        <dbReference type="Proteomes" id="UP001210120"/>
    </source>
</evidence>
<dbReference type="HAMAP" id="MF_00360">
    <property type="entry name" value="Ribosomal_bS6"/>
    <property type="match status" value="1"/>
</dbReference>